<evidence type="ECO:0000256" key="3">
    <source>
        <dbReference type="ARBA" id="ARBA00022448"/>
    </source>
</evidence>
<feature type="transmembrane region" description="Helical" evidence="8">
    <location>
        <begin position="154"/>
        <end position="177"/>
    </location>
</feature>
<keyword evidence="6 8" id="KW-1133">Transmembrane helix</keyword>
<evidence type="ECO:0000256" key="4">
    <source>
        <dbReference type="ARBA" id="ARBA00022475"/>
    </source>
</evidence>
<reference evidence="9 10" key="1">
    <citation type="submission" date="2024-01" db="EMBL/GenBank/DDBJ databases">
        <title>Multi-omics insights into the function and evolution of sodium benzoate biodegradation pathways in Benzoatithermus flavus gen. nov., sp. nov. from hot spring.</title>
        <authorList>
            <person name="Hu C.-J."/>
            <person name="Li W.-J."/>
        </authorList>
    </citation>
    <scope>NUCLEOTIDE SEQUENCE [LARGE SCALE GENOMIC DNA]</scope>
    <source>
        <strain evidence="9 10">SYSU G07066</strain>
    </source>
</reference>
<dbReference type="Pfam" id="PF03547">
    <property type="entry name" value="Mem_trans"/>
    <property type="match status" value="1"/>
</dbReference>
<feature type="transmembrane region" description="Helical" evidence="8">
    <location>
        <begin position="121"/>
        <end position="142"/>
    </location>
</feature>
<dbReference type="Proteomes" id="UP001375743">
    <property type="component" value="Unassembled WGS sequence"/>
</dbReference>
<evidence type="ECO:0000313" key="9">
    <source>
        <dbReference type="EMBL" id="MEK0081689.1"/>
    </source>
</evidence>
<keyword evidence="5 8" id="KW-0812">Transmembrane</keyword>
<dbReference type="InterPro" id="IPR038770">
    <property type="entry name" value="Na+/solute_symporter_sf"/>
</dbReference>
<dbReference type="EMBL" id="JBBLZC010000001">
    <property type="protein sequence ID" value="MEK0081689.1"/>
    <property type="molecule type" value="Genomic_DNA"/>
</dbReference>
<comment type="caution">
    <text evidence="9">The sequence shown here is derived from an EMBL/GenBank/DDBJ whole genome shotgun (WGS) entry which is preliminary data.</text>
</comment>
<proteinExistence type="inferred from homology"/>
<feature type="transmembrane region" description="Helical" evidence="8">
    <location>
        <begin position="280"/>
        <end position="303"/>
    </location>
</feature>
<keyword evidence="10" id="KW-1185">Reference proteome</keyword>
<feature type="transmembrane region" description="Helical" evidence="8">
    <location>
        <begin position="189"/>
        <end position="208"/>
    </location>
</feature>
<evidence type="ECO:0000256" key="8">
    <source>
        <dbReference type="SAM" id="Phobius"/>
    </source>
</evidence>
<dbReference type="InterPro" id="IPR004776">
    <property type="entry name" value="Mem_transp_PIN-like"/>
</dbReference>
<evidence type="ECO:0000256" key="7">
    <source>
        <dbReference type="ARBA" id="ARBA00023136"/>
    </source>
</evidence>
<organism evidence="9 10">
    <name type="scientific">Benzoatithermus flavus</name>
    <dbReference type="NCBI Taxonomy" id="3108223"/>
    <lineage>
        <taxon>Bacteria</taxon>
        <taxon>Pseudomonadati</taxon>
        <taxon>Pseudomonadota</taxon>
        <taxon>Alphaproteobacteria</taxon>
        <taxon>Geminicoccales</taxon>
        <taxon>Geminicoccaceae</taxon>
        <taxon>Benzoatithermus</taxon>
    </lineage>
</organism>
<evidence type="ECO:0000256" key="6">
    <source>
        <dbReference type="ARBA" id="ARBA00022989"/>
    </source>
</evidence>
<evidence type="ECO:0000313" key="10">
    <source>
        <dbReference type="Proteomes" id="UP001375743"/>
    </source>
</evidence>
<protein>
    <submittedName>
        <fullName evidence="9">AEC family transporter</fullName>
    </submittedName>
</protein>
<comment type="subcellular location">
    <subcellularLocation>
        <location evidence="1">Cell membrane</location>
        <topology evidence="1">Multi-pass membrane protein</topology>
    </subcellularLocation>
</comment>
<name>A0ABU8XMR7_9PROT</name>
<accession>A0ABU8XMR7</accession>
<feature type="transmembrane region" description="Helical" evidence="8">
    <location>
        <begin position="59"/>
        <end position="80"/>
    </location>
</feature>
<sequence length="304" mass="30866">MLDALAPVALLIALGYGLRASAFLPEASWAPIDRLVYYILFPALLVDGLASADLRGLPVLRVTIVLLFTQLAMAALAAALRGPLRLSGPSYTSVLQCVVRWNSYVALALARSLFGPAGLPLTALAVAVMVPASNLLSIVALTRHGRDASGRAGSLVGTIATNPLILACALGVAINLAGWHLPKPLSEPLAILSHATMALGLLTVGAGLRPHLVTAQPLVIAVATAIQLLVKPAVAAGLGLALGLGATPLMVVILACAVPTATASYILARLLGGDAELMAALVTITTVAALLTLPLVLGLVRLAG</sequence>
<keyword evidence="7 8" id="KW-0472">Membrane</keyword>
<dbReference type="RefSeq" id="WP_418157539.1">
    <property type="nucleotide sequence ID" value="NZ_JBBLZC010000001.1"/>
</dbReference>
<evidence type="ECO:0000256" key="5">
    <source>
        <dbReference type="ARBA" id="ARBA00022692"/>
    </source>
</evidence>
<evidence type="ECO:0000256" key="1">
    <source>
        <dbReference type="ARBA" id="ARBA00004651"/>
    </source>
</evidence>
<feature type="transmembrane region" description="Helical" evidence="8">
    <location>
        <begin position="220"/>
        <end position="243"/>
    </location>
</feature>
<evidence type="ECO:0000256" key="2">
    <source>
        <dbReference type="ARBA" id="ARBA00010145"/>
    </source>
</evidence>
<keyword evidence="3" id="KW-0813">Transport</keyword>
<dbReference type="PANTHER" id="PTHR36838">
    <property type="entry name" value="AUXIN EFFLUX CARRIER FAMILY PROTEIN"/>
    <property type="match status" value="1"/>
</dbReference>
<dbReference type="PANTHER" id="PTHR36838:SF4">
    <property type="entry name" value="AUXIN EFFLUX CARRIER FAMILY PROTEIN"/>
    <property type="match status" value="1"/>
</dbReference>
<gene>
    <name evidence="9" type="ORF">U1T56_00875</name>
</gene>
<dbReference type="Gene3D" id="1.20.1530.20">
    <property type="match status" value="1"/>
</dbReference>
<feature type="transmembrane region" description="Helical" evidence="8">
    <location>
        <begin position="35"/>
        <end position="52"/>
    </location>
</feature>
<comment type="similarity">
    <text evidence="2">Belongs to the auxin efflux carrier (TC 2.A.69) family.</text>
</comment>
<keyword evidence="4" id="KW-1003">Cell membrane</keyword>
<feature type="transmembrane region" description="Helical" evidence="8">
    <location>
        <begin position="249"/>
        <end position="268"/>
    </location>
</feature>